<organism evidence="1 2">
    <name type="scientific">Capsella rubella</name>
    <dbReference type="NCBI Taxonomy" id="81985"/>
    <lineage>
        <taxon>Eukaryota</taxon>
        <taxon>Viridiplantae</taxon>
        <taxon>Streptophyta</taxon>
        <taxon>Embryophyta</taxon>
        <taxon>Tracheophyta</taxon>
        <taxon>Spermatophyta</taxon>
        <taxon>Magnoliopsida</taxon>
        <taxon>eudicotyledons</taxon>
        <taxon>Gunneridae</taxon>
        <taxon>Pentapetalae</taxon>
        <taxon>rosids</taxon>
        <taxon>malvids</taxon>
        <taxon>Brassicales</taxon>
        <taxon>Brassicaceae</taxon>
        <taxon>Camelineae</taxon>
        <taxon>Capsella</taxon>
    </lineage>
</organism>
<accession>R0GMT9</accession>
<dbReference type="AlphaFoldDB" id="R0GMT9"/>
<dbReference type="SUPFAM" id="SSF109905">
    <property type="entry name" value="Surp module (SWAP domain)"/>
    <property type="match status" value="2"/>
</dbReference>
<feature type="non-terminal residue" evidence="1">
    <location>
        <position position="1"/>
    </location>
</feature>
<name>R0GMT9_9BRAS</name>
<dbReference type="InterPro" id="IPR045146">
    <property type="entry name" value="SF3A1"/>
</dbReference>
<dbReference type="InterPro" id="IPR035967">
    <property type="entry name" value="SWAP/Surp_sf"/>
</dbReference>
<gene>
    <name evidence="1" type="ORF">CARUB_v10006699mg</name>
</gene>
<dbReference type="PANTHER" id="PTHR15316:SF1">
    <property type="entry name" value="SPLICING FACTOR 3A SUBUNIT 1"/>
    <property type="match status" value="1"/>
</dbReference>
<dbReference type="EMBL" id="KB870811">
    <property type="protein sequence ID" value="EOA18214.1"/>
    <property type="molecule type" value="Genomic_DNA"/>
</dbReference>
<keyword evidence="2" id="KW-1185">Reference proteome</keyword>
<dbReference type="GO" id="GO:0071013">
    <property type="term" value="C:catalytic step 2 spliceosome"/>
    <property type="evidence" value="ECO:0007669"/>
    <property type="project" value="TreeGrafter"/>
</dbReference>
<protein>
    <submittedName>
        <fullName evidence="1">Uncharacterized protein</fullName>
    </submittedName>
</protein>
<dbReference type="eggNOG" id="KOG0007">
    <property type="taxonomic scope" value="Eukaryota"/>
</dbReference>
<dbReference type="STRING" id="81985.R0GMT9"/>
<reference evidence="2" key="1">
    <citation type="journal article" date="2013" name="Nat. Genet.">
        <title>The Capsella rubella genome and the genomic consequences of rapid mating system evolution.</title>
        <authorList>
            <person name="Slotte T."/>
            <person name="Hazzouri K.M."/>
            <person name="Agren J.A."/>
            <person name="Koenig D."/>
            <person name="Maumus F."/>
            <person name="Guo Y.L."/>
            <person name="Steige K."/>
            <person name="Platts A.E."/>
            <person name="Escobar J.S."/>
            <person name="Newman L.K."/>
            <person name="Wang W."/>
            <person name="Mandakova T."/>
            <person name="Vello E."/>
            <person name="Smith L.M."/>
            <person name="Henz S.R."/>
            <person name="Steffen J."/>
            <person name="Takuno S."/>
            <person name="Brandvain Y."/>
            <person name="Coop G."/>
            <person name="Andolfatto P."/>
            <person name="Hu T.T."/>
            <person name="Blanchette M."/>
            <person name="Clark R.M."/>
            <person name="Quesneville H."/>
            <person name="Nordborg M."/>
            <person name="Gaut B.S."/>
            <person name="Lysak M.A."/>
            <person name="Jenkins J."/>
            <person name="Grimwood J."/>
            <person name="Chapman J."/>
            <person name="Prochnik S."/>
            <person name="Shu S."/>
            <person name="Rokhsar D."/>
            <person name="Schmutz J."/>
            <person name="Weigel D."/>
            <person name="Wright S.I."/>
        </authorList>
    </citation>
    <scope>NUCLEOTIDE SEQUENCE [LARGE SCALE GENOMIC DNA]</scope>
    <source>
        <strain evidence="2">cv. Monte Gargano</strain>
    </source>
</reference>
<sequence length="167" mass="19315">QKLAQYRADPRDSYYSHKLTKYLVEIRKGATDVSDPMDIKILHAPPDVRVSTIADRVASLVAKYGWEFELMFLSISTSDHGHSYYQKRLGHYCFLDHDRVPDFEPCPQSQSRVQSQRLVLPNHLNCRLLQGMTLRELDTVKVTAQFVAWYGDYFLWGTDRKSAGESN</sequence>
<evidence type="ECO:0000313" key="1">
    <source>
        <dbReference type="EMBL" id="EOA18214.1"/>
    </source>
</evidence>
<evidence type="ECO:0000313" key="2">
    <source>
        <dbReference type="Proteomes" id="UP000029121"/>
    </source>
</evidence>
<dbReference type="GO" id="GO:0045292">
    <property type="term" value="P:mRNA cis splicing, via spliceosome"/>
    <property type="evidence" value="ECO:0007669"/>
    <property type="project" value="InterPro"/>
</dbReference>
<proteinExistence type="predicted"/>
<dbReference type="GO" id="GO:0003723">
    <property type="term" value="F:RNA binding"/>
    <property type="evidence" value="ECO:0007669"/>
    <property type="project" value="InterPro"/>
</dbReference>
<dbReference type="PANTHER" id="PTHR15316">
    <property type="entry name" value="SPLICEOSOME ASSOCIATED PROTEIN 114/SWAP SPLICING FACTOR-RELATED"/>
    <property type="match status" value="1"/>
</dbReference>
<dbReference type="GO" id="GO:0005686">
    <property type="term" value="C:U2 snRNP"/>
    <property type="evidence" value="ECO:0007669"/>
    <property type="project" value="TreeGrafter"/>
</dbReference>
<dbReference type="GO" id="GO:0071004">
    <property type="term" value="C:U2-type prespliceosome"/>
    <property type="evidence" value="ECO:0007669"/>
    <property type="project" value="TreeGrafter"/>
</dbReference>
<dbReference type="Proteomes" id="UP000029121">
    <property type="component" value="Unassembled WGS sequence"/>
</dbReference>
<dbReference type="GO" id="GO:0000381">
    <property type="term" value="P:regulation of alternative mRNA splicing, via spliceosome"/>
    <property type="evidence" value="ECO:0007669"/>
    <property type="project" value="TreeGrafter"/>
</dbReference>